<dbReference type="Proteomes" id="UP001162891">
    <property type="component" value="Chromosome"/>
</dbReference>
<dbReference type="Pfam" id="PF00534">
    <property type="entry name" value="Glycos_transf_1"/>
    <property type="match status" value="1"/>
</dbReference>
<proteinExistence type="inferred from homology"/>
<keyword evidence="3" id="KW-0808">Transferase</keyword>
<sequence length="651" mass="71023">MRIAFCGHSHHRTTGSSEFLRDLLRARADLVDFWFEGWLTGRPFDAAPLASGDFDAVVVWQVEPVARDLAAAGARNVTFFPMYDGCHAKPDSFWRSLDGIKVVCFSSTLHARVQRLGARSRLARYAPDPSRLGRASPGPELAGWFWQRQQDVTWATIRPLLGETRFSRFTLHRALDPSHGELVAPSAADASRYALRATDWFATREEALADLRRHNVYFAPRLREGIGLSFLEALAMGFLVVAPDHPTMNEYIVSGVNGLLYDPAAPAPLDLSRHMELGERARRSAEHAWRRWARCTPALLDFIETPTEDVPLVAPLDAFDPLALPRAPRASAPGATRTRRAPLAGPAPASVEGGRRLVPGAGGEPEPLVTVAVVTRDDAAILPATLDSVLHQDLARRELVVLDRGSRDGTLELLRARGDAIDLWRSLPDDGAWAARNAAAAAARGRWVLFLDAGDGLAASDALSRAVEDAPADADAIIGHHVERHACGGEELRLARDLAECWSLLGAGRTDLRWLLGVPARQATLLRTEWLRANPYRSDLGSAAHDEVLDRLAASGARVHHALSLVAVRADAASRRDRARSLADRRRVALAGSARPDAVAAGFAGIRAELAREELPRLGTAAVLLRLGRVPGARKELSARLRRFRAGRRRV</sequence>
<evidence type="ECO:0000256" key="2">
    <source>
        <dbReference type="ARBA" id="ARBA00022676"/>
    </source>
</evidence>
<accession>A0ABN6MYW1</accession>
<evidence type="ECO:0000256" key="1">
    <source>
        <dbReference type="ARBA" id="ARBA00006739"/>
    </source>
</evidence>
<evidence type="ECO:0000259" key="5">
    <source>
        <dbReference type="Pfam" id="PF00534"/>
    </source>
</evidence>
<evidence type="ECO:0000256" key="4">
    <source>
        <dbReference type="SAM" id="MobiDB-lite"/>
    </source>
</evidence>
<evidence type="ECO:0000313" key="8">
    <source>
        <dbReference type="Proteomes" id="UP001162891"/>
    </source>
</evidence>
<evidence type="ECO:0000313" key="7">
    <source>
        <dbReference type="EMBL" id="BDG05821.1"/>
    </source>
</evidence>
<feature type="domain" description="Glycosyl transferase family 1" evidence="5">
    <location>
        <begin position="211"/>
        <end position="266"/>
    </location>
</feature>
<evidence type="ECO:0008006" key="9">
    <source>
        <dbReference type="Google" id="ProtNLM"/>
    </source>
</evidence>
<dbReference type="Pfam" id="PF00535">
    <property type="entry name" value="Glycos_transf_2"/>
    <property type="match status" value="1"/>
</dbReference>
<name>A0ABN6MYW1_9BACT</name>
<dbReference type="InterPro" id="IPR029044">
    <property type="entry name" value="Nucleotide-diphossugar_trans"/>
</dbReference>
<reference evidence="8" key="1">
    <citation type="journal article" date="2022" name="Int. J. Syst. Evol. Microbiol.">
        <title>Anaeromyxobacter oryzae sp. nov., Anaeromyxobacter diazotrophicus sp. nov. and Anaeromyxobacter paludicola sp. nov., isolated from paddy soils.</title>
        <authorList>
            <person name="Itoh H."/>
            <person name="Xu Z."/>
            <person name="Mise K."/>
            <person name="Masuda Y."/>
            <person name="Ushijima N."/>
            <person name="Hayakawa C."/>
            <person name="Shiratori Y."/>
            <person name="Senoo K."/>
        </authorList>
    </citation>
    <scope>NUCLEOTIDE SEQUENCE [LARGE SCALE GENOMIC DNA]</scope>
    <source>
        <strain evidence="8">Red232</strain>
    </source>
</reference>
<feature type="region of interest" description="Disordered" evidence="4">
    <location>
        <begin position="327"/>
        <end position="354"/>
    </location>
</feature>
<dbReference type="PANTHER" id="PTHR43685">
    <property type="entry name" value="GLYCOSYLTRANSFERASE"/>
    <property type="match status" value="1"/>
</dbReference>
<protein>
    <recommendedName>
        <fullName evidence="9">Glycosyl transferase family 2</fullName>
    </recommendedName>
</protein>
<gene>
    <name evidence="7" type="ORF">AMOR_48170</name>
</gene>
<keyword evidence="8" id="KW-1185">Reference proteome</keyword>
<dbReference type="InterPro" id="IPR050834">
    <property type="entry name" value="Glycosyltransf_2"/>
</dbReference>
<feature type="domain" description="Glycosyltransferase 2-like" evidence="6">
    <location>
        <begin position="370"/>
        <end position="490"/>
    </location>
</feature>
<dbReference type="PANTHER" id="PTHR43685:SF5">
    <property type="entry name" value="GLYCOSYLTRANSFERASE EPSE-RELATED"/>
    <property type="match status" value="1"/>
</dbReference>
<organism evidence="7 8">
    <name type="scientific">Anaeromyxobacter oryzae</name>
    <dbReference type="NCBI Taxonomy" id="2918170"/>
    <lineage>
        <taxon>Bacteria</taxon>
        <taxon>Pseudomonadati</taxon>
        <taxon>Myxococcota</taxon>
        <taxon>Myxococcia</taxon>
        <taxon>Myxococcales</taxon>
        <taxon>Cystobacterineae</taxon>
        <taxon>Anaeromyxobacteraceae</taxon>
        <taxon>Anaeromyxobacter</taxon>
    </lineage>
</organism>
<feature type="compositionally biased region" description="Low complexity" evidence="4">
    <location>
        <begin position="327"/>
        <end position="350"/>
    </location>
</feature>
<evidence type="ECO:0000259" key="6">
    <source>
        <dbReference type="Pfam" id="PF00535"/>
    </source>
</evidence>
<evidence type="ECO:0000256" key="3">
    <source>
        <dbReference type="ARBA" id="ARBA00022679"/>
    </source>
</evidence>
<dbReference type="Gene3D" id="3.90.550.10">
    <property type="entry name" value="Spore Coat Polysaccharide Biosynthesis Protein SpsA, Chain A"/>
    <property type="match status" value="1"/>
</dbReference>
<comment type="similarity">
    <text evidence="1">Belongs to the glycosyltransferase 2 family.</text>
</comment>
<dbReference type="RefSeq" id="WP_263009830.1">
    <property type="nucleotide sequence ID" value="NZ_AP025591.1"/>
</dbReference>
<dbReference type="SUPFAM" id="SSF53756">
    <property type="entry name" value="UDP-Glycosyltransferase/glycogen phosphorylase"/>
    <property type="match status" value="1"/>
</dbReference>
<dbReference type="EMBL" id="AP025591">
    <property type="protein sequence ID" value="BDG05821.1"/>
    <property type="molecule type" value="Genomic_DNA"/>
</dbReference>
<keyword evidence="2" id="KW-0328">Glycosyltransferase</keyword>
<dbReference type="InterPro" id="IPR001296">
    <property type="entry name" value="Glyco_trans_1"/>
</dbReference>
<dbReference type="InterPro" id="IPR001173">
    <property type="entry name" value="Glyco_trans_2-like"/>
</dbReference>
<dbReference type="Gene3D" id="3.40.50.2000">
    <property type="entry name" value="Glycogen Phosphorylase B"/>
    <property type="match status" value="1"/>
</dbReference>
<dbReference type="SUPFAM" id="SSF53448">
    <property type="entry name" value="Nucleotide-diphospho-sugar transferases"/>
    <property type="match status" value="1"/>
</dbReference>